<accession>A0A6C0AGL8</accession>
<protein>
    <submittedName>
        <fullName evidence="2">Uncharacterized protein</fullName>
    </submittedName>
</protein>
<keyword evidence="1" id="KW-0472">Membrane</keyword>
<sequence>MNKYTFIFVFWIFIFGLIVYKRSKSDTVILLAGIMITYVIYKKPSIIKENTFDKDIQSWIDNLTTTKDVQEIDRSYNIIRNYIYSKSLANDNIEYSKLLSIIEKYKPNIPLPVNIDNNSQYDISVGFTNNKTV</sequence>
<keyword evidence="1" id="KW-1133">Transmembrane helix</keyword>
<feature type="transmembrane region" description="Helical" evidence="1">
    <location>
        <begin position="6"/>
        <end position="23"/>
    </location>
</feature>
<evidence type="ECO:0000313" key="2">
    <source>
        <dbReference type="EMBL" id="QHS78590.1"/>
    </source>
</evidence>
<dbReference type="AlphaFoldDB" id="A0A6C0AGL8"/>
<proteinExistence type="predicted"/>
<organism evidence="2">
    <name type="scientific">viral metagenome</name>
    <dbReference type="NCBI Taxonomy" id="1070528"/>
    <lineage>
        <taxon>unclassified sequences</taxon>
        <taxon>metagenomes</taxon>
        <taxon>organismal metagenomes</taxon>
    </lineage>
</organism>
<keyword evidence="1" id="KW-0812">Transmembrane</keyword>
<reference evidence="2" key="1">
    <citation type="journal article" date="2020" name="Nature">
        <title>Giant virus diversity and host interactions through global metagenomics.</title>
        <authorList>
            <person name="Schulz F."/>
            <person name="Roux S."/>
            <person name="Paez-Espino D."/>
            <person name="Jungbluth S."/>
            <person name="Walsh D.A."/>
            <person name="Denef V.J."/>
            <person name="McMahon K.D."/>
            <person name="Konstantinidis K.T."/>
            <person name="Eloe-Fadrosh E.A."/>
            <person name="Kyrpides N.C."/>
            <person name="Woyke T."/>
        </authorList>
    </citation>
    <scope>NUCLEOTIDE SEQUENCE</scope>
    <source>
        <strain evidence="2">GVMAG-S-1024976-23</strain>
    </source>
</reference>
<name>A0A6C0AGL8_9ZZZZ</name>
<dbReference type="EMBL" id="MN740601">
    <property type="protein sequence ID" value="QHS78590.1"/>
    <property type="molecule type" value="Genomic_DNA"/>
</dbReference>
<evidence type="ECO:0000256" key="1">
    <source>
        <dbReference type="SAM" id="Phobius"/>
    </source>
</evidence>